<gene>
    <name evidence="1" type="ORF">ERX46_04555</name>
</gene>
<accession>A0A4Q4KMM5</accession>
<proteinExistence type="predicted"/>
<dbReference type="Pfam" id="PF13585">
    <property type="entry name" value="CHU_C"/>
    <property type="match status" value="1"/>
</dbReference>
<dbReference type="EMBL" id="SETE01000002">
    <property type="protein sequence ID" value="RYM34651.1"/>
    <property type="molecule type" value="Genomic_DNA"/>
</dbReference>
<organism evidence="1 2">
    <name type="scientific">Brumimicrobium glaciale</name>
    <dbReference type="NCBI Taxonomy" id="200475"/>
    <lineage>
        <taxon>Bacteria</taxon>
        <taxon>Pseudomonadati</taxon>
        <taxon>Bacteroidota</taxon>
        <taxon>Flavobacteriia</taxon>
        <taxon>Flavobacteriales</taxon>
        <taxon>Crocinitomicaceae</taxon>
        <taxon>Brumimicrobium</taxon>
    </lineage>
</organism>
<protein>
    <submittedName>
        <fullName evidence="1">Gliding motility-associated C-terminal domain-containing protein</fullName>
    </submittedName>
</protein>
<evidence type="ECO:0000313" key="1">
    <source>
        <dbReference type="EMBL" id="RYM34651.1"/>
    </source>
</evidence>
<reference evidence="1 2" key="1">
    <citation type="submission" date="2019-02" db="EMBL/GenBank/DDBJ databases">
        <title>Genome sequence of the sea-ice species Brumimicrobium glaciale.</title>
        <authorList>
            <person name="Bowman J.P."/>
        </authorList>
    </citation>
    <scope>NUCLEOTIDE SEQUENCE [LARGE SCALE GENOMIC DNA]</scope>
    <source>
        <strain evidence="1 2">IC156</strain>
    </source>
</reference>
<evidence type="ECO:0000313" key="2">
    <source>
        <dbReference type="Proteomes" id="UP000293952"/>
    </source>
</evidence>
<sequence>MAGQFNEFNFKHHPNRIYWVEVSLNACIVSDTIQINVSPAPIIDLGTDTVLCQGENLLLDITTPNATYLWQNNSINPTLNVFQQGTYWVKVTENNCSSKDTINVNYNPIPIIDLGTDTVLCQGENLILDATTPNAIYSWQDNSTGPFLNVFQSGTYWVDVNVNNCSSIDTMMVNFIPVPAINLGNDTTLCHEESLNLDVSAPNANYLWQDNSVNPIFNVTQQGTYSVEVTVNNCSSTDTIIVNYNPLTIINLGADTTLCQGEILELDATTSNANYIWQNNSTNSTFNVNQQGTYWVKVTVDNCSVSDTITINFKPSPIFNLGLDAEMCQNDTLVLDATTSNATYLWQDNSTDSILYVTQIGNYWVEVTVNECTAIDYITINYKCESILEIPNIFTPNGDGINDYFVPVKSEGIASMKTVIVNRWGNVVFETDDLLINWNGQNVNDGTYFWIIEYIDLNEGENKIHGFVNVLK</sequence>
<dbReference type="NCBIfam" id="TIGR04131">
    <property type="entry name" value="Bac_Flav_CTERM"/>
    <property type="match status" value="1"/>
</dbReference>
<dbReference type="InterPro" id="IPR026341">
    <property type="entry name" value="T9SS_type_B"/>
</dbReference>
<comment type="caution">
    <text evidence="1">The sequence shown here is derived from an EMBL/GenBank/DDBJ whole genome shotgun (WGS) entry which is preliminary data.</text>
</comment>
<name>A0A4Q4KMM5_9FLAO</name>
<dbReference type="OrthoDB" id="9765926at2"/>
<dbReference type="RefSeq" id="WP_130092660.1">
    <property type="nucleotide sequence ID" value="NZ_SETE01000002.1"/>
</dbReference>
<keyword evidence="2" id="KW-1185">Reference proteome</keyword>
<dbReference type="AlphaFoldDB" id="A0A4Q4KMM5"/>
<dbReference type="Proteomes" id="UP000293952">
    <property type="component" value="Unassembled WGS sequence"/>
</dbReference>